<dbReference type="PANTHER" id="PTHR43493">
    <property type="entry name" value="DNA GYRASE/TOPOISOMERASE SUBUNIT A"/>
    <property type="match status" value="1"/>
</dbReference>
<evidence type="ECO:0000313" key="10">
    <source>
        <dbReference type="EMBL" id="PDZ94066.1"/>
    </source>
</evidence>
<dbReference type="NCBIfam" id="NF004043">
    <property type="entry name" value="PRK05560.1"/>
    <property type="match status" value="1"/>
</dbReference>
<dbReference type="Pfam" id="PF00521">
    <property type="entry name" value="DNA_topoisoIV"/>
    <property type="match status" value="1"/>
</dbReference>
<comment type="caution">
    <text evidence="10">The sequence shown here is derived from an EMBL/GenBank/DDBJ whole genome shotgun (WGS) entry which is preliminary data.</text>
</comment>
<dbReference type="InterPro" id="IPR013758">
    <property type="entry name" value="Topo_IIA_A/C_ab"/>
</dbReference>
<dbReference type="SUPFAM" id="SSF56719">
    <property type="entry name" value="Type II DNA topoisomerase"/>
    <property type="match status" value="1"/>
</dbReference>
<dbReference type="Gene3D" id="3.30.1360.40">
    <property type="match status" value="1"/>
</dbReference>
<dbReference type="CDD" id="cd00187">
    <property type="entry name" value="TOP4c"/>
    <property type="match status" value="1"/>
</dbReference>
<dbReference type="GO" id="GO:0005737">
    <property type="term" value="C:cytoplasm"/>
    <property type="evidence" value="ECO:0007669"/>
    <property type="project" value="TreeGrafter"/>
</dbReference>
<feature type="coiled-coil region" evidence="8">
    <location>
        <begin position="267"/>
        <end position="294"/>
    </location>
</feature>
<reference evidence="10 11" key="1">
    <citation type="submission" date="2017-09" db="EMBL/GenBank/DDBJ databases">
        <title>Large-scale bioinformatics analysis of Bacillus genomes uncovers conserved roles of natural products in bacterial physiology.</title>
        <authorList>
            <consortium name="Agbiome Team Llc"/>
            <person name="Bleich R.M."/>
            <person name="Grubbs K.J."/>
            <person name="Santa Maria K.C."/>
            <person name="Allen S.E."/>
            <person name="Farag S."/>
            <person name="Shank E.A."/>
            <person name="Bowers A."/>
        </authorList>
    </citation>
    <scope>NUCLEOTIDE SEQUENCE [LARGE SCALE GENOMIC DNA]</scope>
    <source>
        <strain evidence="10 11">AFS092789</strain>
    </source>
</reference>
<dbReference type="Proteomes" id="UP000219922">
    <property type="component" value="Unassembled WGS sequence"/>
</dbReference>
<evidence type="ECO:0000313" key="11">
    <source>
        <dbReference type="Proteomes" id="UP000219922"/>
    </source>
</evidence>
<organism evidence="10 11">
    <name type="scientific">Bacillus cereus</name>
    <dbReference type="NCBI Taxonomy" id="1396"/>
    <lineage>
        <taxon>Bacteria</taxon>
        <taxon>Bacillati</taxon>
        <taxon>Bacillota</taxon>
        <taxon>Bacilli</taxon>
        <taxon>Bacillales</taxon>
        <taxon>Bacillaceae</taxon>
        <taxon>Bacillus</taxon>
        <taxon>Bacillus cereus group</taxon>
    </lineage>
</organism>
<dbReference type="FunFam" id="3.90.199.10:FF:000001">
    <property type="entry name" value="DNA gyrase subunit A"/>
    <property type="match status" value="1"/>
</dbReference>
<dbReference type="Gene3D" id="1.10.268.10">
    <property type="entry name" value="Topoisomerase, domain 3"/>
    <property type="match status" value="1"/>
</dbReference>
<dbReference type="Gene3D" id="2.120.10.90">
    <property type="entry name" value="DNA gyrase/topoisomerase IV, subunit A, C-terminal"/>
    <property type="match status" value="1"/>
</dbReference>
<comment type="similarity">
    <text evidence="2">Belongs to the type II topoisomerase GyrA/ParC subunit family.</text>
</comment>
<dbReference type="PROSITE" id="PS52040">
    <property type="entry name" value="TOPO_IIA"/>
    <property type="match status" value="1"/>
</dbReference>
<dbReference type="SMART" id="SM00434">
    <property type="entry name" value="TOP4c"/>
    <property type="match status" value="1"/>
</dbReference>
<dbReference type="GO" id="GO:0006265">
    <property type="term" value="P:DNA topological change"/>
    <property type="evidence" value="ECO:0007669"/>
    <property type="project" value="UniProtKB-UniRule"/>
</dbReference>
<dbReference type="NCBIfam" id="TIGR01063">
    <property type="entry name" value="gyrA"/>
    <property type="match status" value="1"/>
</dbReference>
<dbReference type="SUPFAM" id="SSF101904">
    <property type="entry name" value="GyrA/ParC C-terminal domain-like"/>
    <property type="match status" value="1"/>
</dbReference>
<feature type="active site" description="O-(5'-phospho-DNA)-tyrosine intermediate" evidence="7">
    <location>
        <position position="121"/>
    </location>
</feature>
<dbReference type="InterPro" id="IPR013757">
    <property type="entry name" value="Topo_IIA_A_a_sf"/>
</dbReference>
<evidence type="ECO:0000256" key="1">
    <source>
        <dbReference type="ARBA" id="ARBA00000185"/>
    </source>
</evidence>
<dbReference type="InterPro" id="IPR006691">
    <property type="entry name" value="GyrA/parC_rep"/>
</dbReference>
<name>A0A9X6SS96_BACCE</name>
<dbReference type="Pfam" id="PF03989">
    <property type="entry name" value="DNA_gyraseA_C"/>
    <property type="match status" value="6"/>
</dbReference>
<evidence type="ECO:0000256" key="2">
    <source>
        <dbReference type="ARBA" id="ARBA00008263"/>
    </source>
</evidence>
<gene>
    <name evidence="10" type="ORF">CON36_35800</name>
</gene>
<comment type="catalytic activity">
    <reaction evidence="1 7">
        <text>ATP-dependent breakage, passage and rejoining of double-stranded DNA.</text>
        <dbReference type="EC" id="5.6.2.2"/>
    </reaction>
</comment>
<dbReference type="AlphaFoldDB" id="A0A9X6SS96"/>
<dbReference type="GO" id="GO:0005524">
    <property type="term" value="F:ATP binding"/>
    <property type="evidence" value="ECO:0007669"/>
    <property type="project" value="InterPro"/>
</dbReference>
<dbReference type="GO" id="GO:0003677">
    <property type="term" value="F:DNA binding"/>
    <property type="evidence" value="ECO:0007669"/>
    <property type="project" value="UniProtKB-UniRule"/>
</dbReference>
<evidence type="ECO:0000256" key="6">
    <source>
        <dbReference type="ARBA" id="ARBA00023235"/>
    </source>
</evidence>
<dbReference type="RefSeq" id="WP_098007334.1">
    <property type="nucleotide sequence ID" value="NZ_NVMX01000271.1"/>
</dbReference>
<accession>A0A9X6SS96</accession>
<proteinExistence type="inferred from homology"/>
<evidence type="ECO:0000256" key="8">
    <source>
        <dbReference type="SAM" id="Coils"/>
    </source>
</evidence>
<dbReference type="Gene3D" id="3.90.199.10">
    <property type="entry name" value="Topoisomerase II, domain 5"/>
    <property type="match status" value="1"/>
</dbReference>
<keyword evidence="8" id="KW-0175">Coiled coil</keyword>
<evidence type="ECO:0000256" key="7">
    <source>
        <dbReference type="PROSITE-ProRule" id="PRU01384"/>
    </source>
</evidence>
<dbReference type="InterPro" id="IPR002205">
    <property type="entry name" value="Topo_IIA_dom_A"/>
</dbReference>
<feature type="domain" description="Topo IIA-type catalytic" evidence="9">
    <location>
        <begin position="33"/>
        <end position="522"/>
    </location>
</feature>
<evidence type="ECO:0000256" key="5">
    <source>
        <dbReference type="ARBA" id="ARBA00023125"/>
    </source>
</evidence>
<evidence type="ECO:0000256" key="4">
    <source>
        <dbReference type="ARBA" id="ARBA00023029"/>
    </source>
</evidence>
<dbReference type="InterPro" id="IPR050220">
    <property type="entry name" value="Type_II_DNA_Topoisomerases"/>
</dbReference>
<evidence type="ECO:0000256" key="3">
    <source>
        <dbReference type="ARBA" id="ARBA00012895"/>
    </source>
</evidence>
<keyword evidence="4 7" id="KW-0799">Topoisomerase</keyword>
<dbReference type="InterPro" id="IPR035516">
    <property type="entry name" value="Gyrase/topoIV_suA_C"/>
</dbReference>
<dbReference type="EC" id="5.6.2.2" evidence="3"/>
<keyword evidence="5 7" id="KW-0238">DNA-binding</keyword>
<protein>
    <recommendedName>
        <fullName evidence="3">DNA topoisomerase (ATP-hydrolyzing)</fullName>
        <ecNumber evidence="3">5.6.2.2</ecNumber>
    </recommendedName>
</protein>
<dbReference type="GO" id="GO:0009330">
    <property type="term" value="C:DNA topoisomerase type II (double strand cut, ATP-hydrolyzing) complex"/>
    <property type="evidence" value="ECO:0007669"/>
    <property type="project" value="TreeGrafter"/>
</dbReference>
<dbReference type="EMBL" id="NVMX01000271">
    <property type="protein sequence ID" value="PDZ94066.1"/>
    <property type="molecule type" value="Genomic_DNA"/>
</dbReference>
<dbReference type="InterPro" id="IPR013760">
    <property type="entry name" value="Topo_IIA-like_dom_sf"/>
</dbReference>
<evidence type="ECO:0000259" key="9">
    <source>
        <dbReference type="PROSITE" id="PS52040"/>
    </source>
</evidence>
<sequence length="842" mass="94757">MLLEEKIKELPITNALADGWIDYAMSVIISRALPDVRDGLKPVHRRILHAMNELNNAYNRPYKKSARIVGEVIGKYHPHGDSAVYDTMVRMAQAFKMRVPLVDGHGNFGSIDGDSPAAMRYTESRMAKVSHELLRDIDKNTVDFQDNFDGAEKEPVVLPARLPNLLINGTEGIAVGMATSMPPHNLREVCTSIIEQMDNPEITIEELMEIVKGPDFPTGGTILGDEGIKKAFSTGRGSITLRGTIEREFVDGYEAIIIKQIPYQVNKEKLIGQIKQIQREYQQTQRDMKKKNAKKIVQKGMDFIYDIRDETEGENSHDKLRIVIQLKNGVNPDRVVKYLYKHTQLQQSFGIINLALVPTKYGMEPKVLNLKEMIEQYIKHQREVIQRQLQFDLDKKEKEMHLLDAVIRAIGNIDETVRTIKAAKTKEEAIEGLYNLLGVDEKQAAHILAMRLQRLANYEVDEQRAAHNQVGLEIKSLKEKLASQEVMDRIIKEDLQEMIEIYGEDRATVIAPPADAISDEELIEREDVVVTMTRNGMVKRIPQAEYRVQRRNGRGVNGMGTFDDDNVKHLQIANTHDTLMFFTNKGLVYKTKAYQIPLTNKDSKGVSIRTIFDMQDDEYVQAILAIEEFNSEQTVVFGTKQGIVKRTRLVEYNRSARNGILAITLNDGDEVVNVGLTSGDMYVTAITRYGKSITFEESDVKVVSRSGKGVKGIDLASKDEVVSLSIHRGFSQLFIATSNGIGKRTPLSEFRIQKRGGKGVRAITVKDGLVIGTCVVEEDEQLILLTKQGIIIKMLAKEISSFSRNAQGSSVINLKDGDELIAVDRNSEQEDEEVALEDEAQE</sequence>
<dbReference type="NCBIfam" id="NF004044">
    <property type="entry name" value="PRK05561.1"/>
    <property type="match status" value="1"/>
</dbReference>
<keyword evidence="6 7" id="KW-0413">Isomerase</keyword>
<dbReference type="GO" id="GO:0034335">
    <property type="term" value="F:DNA negative supercoiling activity"/>
    <property type="evidence" value="ECO:0007669"/>
    <property type="project" value="UniProtKB-ARBA"/>
</dbReference>
<dbReference type="PANTHER" id="PTHR43493:SF5">
    <property type="entry name" value="DNA GYRASE SUBUNIT A, CHLOROPLASTIC_MITOCHONDRIAL"/>
    <property type="match status" value="1"/>
</dbReference>